<protein>
    <submittedName>
        <fullName evidence="2">Uncharacterized protein</fullName>
    </submittedName>
</protein>
<accession>A0ABP9EVW1</accession>
<dbReference type="RefSeq" id="WP_274231553.1">
    <property type="nucleotide sequence ID" value="NZ_BAABHQ010000016.1"/>
</dbReference>
<keyword evidence="1" id="KW-1133">Transmembrane helix</keyword>
<keyword evidence="1" id="KW-0812">Transmembrane</keyword>
<name>A0ABP9EVW1_9PSEU</name>
<organism evidence="2 3">
    <name type="scientific">Actinomycetospora straminea</name>
    <dbReference type="NCBI Taxonomy" id="663607"/>
    <lineage>
        <taxon>Bacteria</taxon>
        <taxon>Bacillati</taxon>
        <taxon>Actinomycetota</taxon>
        <taxon>Actinomycetes</taxon>
        <taxon>Pseudonocardiales</taxon>
        <taxon>Pseudonocardiaceae</taxon>
        <taxon>Actinomycetospora</taxon>
    </lineage>
</organism>
<dbReference type="Proteomes" id="UP001500457">
    <property type="component" value="Unassembled WGS sequence"/>
</dbReference>
<sequence>MLSALGLTTIRRCVVGWVISAVLLVAGLVLTFTPRPAIGIVLFALGVAGIVLVTFAVLQIRRNPR</sequence>
<gene>
    <name evidence="2" type="ORF">GCM10023203_46700</name>
</gene>
<keyword evidence="3" id="KW-1185">Reference proteome</keyword>
<evidence type="ECO:0000256" key="1">
    <source>
        <dbReference type="SAM" id="Phobius"/>
    </source>
</evidence>
<feature type="transmembrane region" description="Helical" evidence="1">
    <location>
        <begin position="38"/>
        <end position="58"/>
    </location>
</feature>
<comment type="caution">
    <text evidence="2">The sequence shown here is derived from an EMBL/GenBank/DDBJ whole genome shotgun (WGS) entry which is preliminary data.</text>
</comment>
<feature type="transmembrane region" description="Helical" evidence="1">
    <location>
        <begin position="12"/>
        <end position="32"/>
    </location>
</feature>
<proteinExistence type="predicted"/>
<reference evidence="3" key="1">
    <citation type="journal article" date="2019" name="Int. J. Syst. Evol. Microbiol.">
        <title>The Global Catalogue of Microorganisms (GCM) 10K type strain sequencing project: providing services to taxonomists for standard genome sequencing and annotation.</title>
        <authorList>
            <consortium name="The Broad Institute Genomics Platform"/>
            <consortium name="The Broad Institute Genome Sequencing Center for Infectious Disease"/>
            <person name="Wu L."/>
            <person name="Ma J."/>
        </authorList>
    </citation>
    <scope>NUCLEOTIDE SEQUENCE [LARGE SCALE GENOMIC DNA]</scope>
    <source>
        <strain evidence="3">JCM 17983</strain>
    </source>
</reference>
<evidence type="ECO:0000313" key="2">
    <source>
        <dbReference type="EMBL" id="GAA4888323.1"/>
    </source>
</evidence>
<keyword evidence="1" id="KW-0472">Membrane</keyword>
<dbReference type="EMBL" id="BAABHQ010000016">
    <property type="protein sequence ID" value="GAA4888323.1"/>
    <property type="molecule type" value="Genomic_DNA"/>
</dbReference>
<evidence type="ECO:0000313" key="3">
    <source>
        <dbReference type="Proteomes" id="UP001500457"/>
    </source>
</evidence>